<gene>
    <name evidence="3" type="ORF">GCM10011600_12990</name>
</gene>
<evidence type="ECO:0000313" key="3">
    <source>
        <dbReference type="EMBL" id="GHF13511.1"/>
    </source>
</evidence>
<accession>A0A8J3M3S0</accession>
<feature type="transmembrane region" description="Helical" evidence="2">
    <location>
        <begin position="110"/>
        <end position="129"/>
    </location>
</feature>
<evidence type="ECO:0000256" key="2">
    <source>
        <dbReference type="SAM" id="Phobius"/>
    </source>
</evidence>
<dbReference type="AlphaFoldDB" id="A0A8J3M3S0"/>
<feature type="transmembrane region" description="Helical" evidence="2">
    <location>
        <begin position="59"/>
        <end position="78"/>
    </location>
</feature>
<keyword evidence="2" id="KW-1133">Transmembrane helix</keyword>
<feature type="region of interest" description="Disordered" evidence="1">
    <location>
        <begin position="1"/>
        <end position="51"/>
    </location>
</feature>
<keyword evidence="2" id="KW-0472">Membrane</keyword>
<protein>
    <submittedName>
        <fullName evidence="3">Uncharacterized protein</fullName>
    </submittedName>
</protein>
<dbReference type="EMBL" id="BNAI01000002">
    <property type="protein sequence ID" value="GHF13511.1"/>
    <property type="molecule type" value="Genomic_DNA"/>
</dbReference>
<reference evidence="3" key="1">
    <citation type="journal article" date="2014" name="Int. J. Syst. Evol. Microbiol.">
        <title>Complete genome sequence of Corynebacterium casei LMG S-19264T (=DSM 44701T), isolated from a smear-ripened cheese.</title>
        <authorList>
            <consortium name="US DOE Joint Genome Institute (JGI-PGF)"/>
            <person name="Walter F."/>
            <person name="Albersmeier A."/>
            <person name="Kalinowski J."/>
            <person name="Ruckert C."/>
        </authorList>
    </citation>
    <scope>NUCLEOTIDE SEQUENCE</scope>
    <source>
        <strain evidence="3">CGMCC 1.16548</strain>
    </source>
</reference>
<dbReference type="RefSeq" id="WP_191282662.1">
    <property type="nucleotide sequence ID" value="NZ_BNAI01000002.1"/>
</dbReference>
<comment type="caution">
    <text evidence="3">The sequence shown here is derived from an EMBL/GenBank/DDBJ whole genome shotgun (WGS) entry which is preliminary data.</text>
</comment>
<keyword evidence="2" id="KW-0812">Transmembrane</keyword>
<sequence length="134" mass="14501">MTLPPPRPQYQGQPDQYRPVQQHHVAAQRQDKAPTLGQYWRSDTRTAPGRKPAKWAGRAAFWLGILAAALFFAGTYILGSTFVAAFAAPVSVVAVIFALIAIIAGIGRGLGIFGLVFALAGSTIFWAWLDRTFG</sequence>
<evidence type="ECO:0000313" key="4">
    <source>
        <dbReference type="Proteomes" id="UP000617531"/>
    </source>
</evidence>
<proteinExistence type="predicted"/>
<keyword evidence="4" id="KW-1185">Reference proteome</keyword>
<dbReference type="Proteomes" id="UP000617531">
    <property type="component" value="Unassembled WGS sequence"/>
</dbReference>
<name>A0A8J3M3S0_9MICO</name>
<reference evidence="3" key="2">
    <citation type="submission" date="2020-09" db="EMBL/GenBank/DDBJ databases">
        <authorList>
            <person name="Sun Q."/>
            <person name="Zhou Y."/>
        </authorList>
    </citation>
    <scope>NUCLEOTIDE SEQUENCE</scope>
    <source>
        <strain evidence="3">CGMCC 1.16548</strain>
    </source>
</reference>
<organism evidence="3 4">
    <name type="scientific">Pseudolysinimonas yzui</name>
    <dbReference type="NCBI Taxonomy" id="2708254"/>
    <lineage>
        <taxon>Bacteria</taxon>
        <taxon>Bacillati</taxon>
        <taxon>Actinomycetota</taxon>
        <taxon>Actinomycetes</taxon>
        <taxon>Micrococcales</taxon>
        <taxon>Microbacteriaceae</taxon>
        <taxon>Pseudolysinimonas</taxon>
    </lineage>
</organism>
<evidence type="ECO:0000256" key="1">
    <source>
        <dbReference type="SAM" id="MobiDB-lite"/>
    </source>
</evidence>
<feature type="transmembrane region" description="Helical" evidence="2">
    <location>
        <begin position="84"/>
        <end position="103"/>
    </location>
</feature>